<dbReference type="PANTHER" id="PTHR11751">
    <property type="entry name" value="ALANINE AMINOTRANSFERASE"/>
    <property type="match status" value="1"/>
</dbReference>
<comment type="similarity">
    <text evidence="7">Belongs to the class-I pyridoxal-phosphate-dependent aminotransferase family. Alanine aminotransferase subfamily.</text>
</comment>
<proteinExistence type="inferred from homology"/>
<keyword evidence="11" id="KW-1185">Reference proteome</keyword>
<dbReference type="Gene3D" id="3.90.1150.10">
    <property type="entry name" value="Aspartate Aminotransferase, domain 1"/>
    <property type="match status" value="1"/>
</dbReference>
<dbReference type="FunFam" id="1.10.287.1970:FF:000001">
    <property type="entry name" value="Alanine aminotransferase 2"/>
    <property type="match status" value="1"/>
</dbReference>
<evidence type="ECO:0000256" key="5">
    <source>
        <dbReference type="ARBA" id="ARBA00022898"/>
    </source>
</evidence>
<evidence type="ECO:0000256" key="7">
    <source>
        <dbReference type="ARBA" id="ARBA00025785"/>
    </source>
</evidence>
<comment type="catalytic activity">
    <reaction evidence="9">
        <text>L-alanine + 2-oxoglutarate = pyruvate + L-glutamate</text>
        <dbReference type="Rhea" id="RHEA:19453"/>
        <dbReference type="ChEBI" id="CHEBI:15361"/>
        <dbReference type="ChEBI" id="CHEBI:16810"/>
        <dbReference type="ChEBI" id="CHEBI:29985"/>
        <dbReference type="ChEBI" id="CHEBI:57972"/>
        <dbReference type="EC" id="2.6.1.2"/>
    </reaction>
</comment>
<dbReference type="Gene3D" id="1.10.287.1970">
    <property type="match status" value="1"/>
</dbReference>
<dbReference type="InterPro" id="IPR015421">
    <property type="entry name" value="PyrdxlP-dep_Trfase_major"/>
</dbReference>
<evidence type="ECO:0000256" key="6">
    <source>
        <dbReference type="ARBA" id="ARBA00025708"/>
    </source>
</evidence>
<evidence type="ECO:0000256" key="4">
    <source>
        <dbReference type="ARBA" id="ARBA00022679"/>
    </source>
</evidence>
<dbReference type="RefSeq" id="XP_018495002.1">
    <property type="nucleotide sequence ID" value="XM_018639486.1"/>
</dbReference>
<dbReference type="SUPFAM" id="SSF53383">
    <property type="entry name" value="PLP-dependent transferases"/>
    <property type="match status" value="1"/>
</dbReference>
<keyword evidence="5" id="KW-0663">Pyridoxal phosphate</keyword>
<organism evidence="11 12">
    <name type="scientific">Galendromus occidentalis</name>
    <name type="common">western predatory mite</name>
    <dbReference type="NCBI Taxonomy" id="34638"/>
    <lineage>
        <taxon>Eukaryota</taxon>
        <taxon>Metazoa</taxon>
        <taxon>Ecdysozoa</taxon>
        <taxon>Arthropoda</taxon>
        <taxon>Chelicerata</taxon>
        <taxon>Arachnida</taxon>
        <taxon>Acari</taxon>
        <taxon>Parasitiformes</taxon>
        <taxon>Mesostigmata</taxon>
        <taxon>Gamasina</taxon>
        <taxon>Phytoseioidea</taxon>
        <taxon>Phytoseiidae</taxon>
        <taxon>Typhlodrominae</taxon>
        <taxon>Galendromus</taxon>
    </lineage>
</organism>
<keyword evidence="3 12" id="KW-0032">Aminotransferase</keyword>
<dbReference type="GO" id="GO:0004021">
    <property type="term" value="F:L-alanine:2-oxoglutarate aminotransferase activity"/>
    <property type="evidence" value="ECO:0007669"/>
    <property type="project" value="UniProtKB-EC"/>
</dbReference>
<evidence type="ECO:0000259" key="10">
    <source>
        <dbReference type="Pfam" id="PF00155"/>
    </source>
</evidence>
<dbReference type="KEGG" id="goe:100898839"/>
<sequence>MTSRLVTSLIGLGLNSSSSSSSQLAKRSLSIDGRISAVTAAAHPTNVGVVQIGSHRRPIHTTAAKMDGKVILVENTNRNMRVMEYAVRGPIVIRAGEIEKQLKDKPGSLPFKRVIRSNIGDCHATGQKPITFIRQVLATSTMPDMFLQSDVFPSDVRARAEEILKSCGGQSVGAYSDSAGVAVIRNHVAEYISQRDGVKTLPENVILQGGASEAVRSILSLLNEPVDGQRPGVMIPIPQYPLYSATLAEYNMGQVPYYLDEDNNWALDIPELERAFLEAKKNKIHPRAICIINPGNPTGSVLSEQNIKDIIKFAYDHNLMLLADEVYQHNVYIGKFFSFRKVQAELGAPYNTLELVSFMSASKGFMGECGLRGGYMEIVNFDPQVKATLLKAISAKLCSTILGQIAMDCVVRPPAKGEESYDLFMKERTEVLEQLRTKARMVADTFNTFEGFKCNAVAGAMYAFPRLTIPQKAIEKAKSLGQEADFFYVKQLLEETGVCVVPGSGFGQRPGTYHFRTTILPPTDQLKEMLNLFKEFHQKFMKEYK</sequence>
<dbReference type="InterPro" id="IPR045088">
    <property type="entry name" value="ALAT1/2-like"/>
</dbReference>
<reference evidence="12" key="1">
    <citation type="submission" date="2025-08" db="UniProtKB">
        <authorList>
            <consortium name="RefSeq"/>
        </authorList>
    </citation>
    <scope>IDENTIFICATION</scope>
</reference>
<evidence type="ECO:0000256" key="1">
    <source>
        <dbReference type="ARBA" id="ARBA00001933"/>
    </source>
</evidence>
<dbReference type="GO" id="GO:0030170">
    <property type="term" value="F:pyridoxal phosphate binding"/>
    <property type="evidence" value="ECO:0007669"/>
    <property type="project" value="InterPro"/>
</dbReference>
<dbReference type="EC" id="2.6.1.2" evidence="8"/>
<dbReference type="Pfam" id="PF00155">
    <property type="entry name" value="Aminotran_1_2"/>
    <property type="match status" value="1"/>
</dbReference>
<protein>
    <recommendedName>
        <fullName evidence="8">alanine transaminase</fullName>
        <ecNumber evidence="8">2.6.1.2</ecNumber>
    </recommendedName>
</protein>
<comment type="pathway">
    <text evidence="6">Amino-acid degradation; L-alanine degradation via transaminase pathway; pyruvate from L-alanine: step 1/1.</text>
</comment>
<dbReference type="Proteomes" id="UP000694867">
    <property type="component" value="Unplaced"/>
</dbReference>
<comment type="cofactor">
    <cofactor evidence="1">
        <name>pyridoxal 5'-phosphate</name>
        <dbReference type="ChEBI" id="CHEBI:597326"/>
    </cofactor>
</comment>
<evidence type="ECO:0000256" key="3">
    <source>
        <dbReference type="ARBA" id="ARBA00022576"/>
    </source>
</evidence>
<feature type="domain" description="Aminotransferase class I/classII large" evidence="10">
    <location>
        <begin position="166"/>
        <end position="530"/>
    </location>
</feature>
<accession>A0AAJ7L418</accession>
<dbReference type="Gene3D" id="3.40.640.10">
    <property type="entry name" value="Type I PLP-dependent aspartate aminotransferase-like (Major domain)"/>
    <property type="match status" value="1"/>
</dbReference>
<dbReference type="CDD" id="cd00609">
    <property type="entry name" value="AAT_like"/>
    <property type="match status" value="1"/>
</dbReference>
<comment type="subunit">
    <text evidence="2">Homodimer.</text>
</comment>
<evidence type="ECO:0000313" key="11">
    <source>
        <dbReference type="Proteomes" id="UP000694867"/>
    </source>
</evidence>
<dbReference type="InterPro" id="IPR004839">
    <property type="entry name" value="Aminotransferase_I/II_large"/>
</dbReference>
<dbReference type="FunFam" id="3.90.1150.10:FF:000010">
    <property type="entry name" value="Alanine aminotransferase 2"/>
    <property type="match status" value="1"/>
</dbReference>
<evidence type="ECO:0000256" key="9">
    <source>
        <dbReference type="ARBA" id="ARBA00047412"/>
    </source>
</evidence>
<dbReference type="InterPro" id="IPR015422">
    <property type="entry name" value="PyrdxlP-dep_Trfase_small"/>
</dbReference>
<dbReference type="AlphaFoldDB" id="A0AAJ7L418"/>
<dbReference type="FunFam" id="3.40.640.10:FF:000012">
    <property type="entry name" value="alanine aminotransferase 2"/>
    <property type="match status" value="1"/>
</dbReference>
<dbReference type="InterPro" id="IPR015424">
    <property type="entry name" value="PyrdxlP-dep_Trfase"/>
</dbReference>
<evidence type="ECO:0000313" key="12">
    <source>
        <dbReference type="RefSeq" id="XP_018495002.1"/>
    </source>
</evidence>
<gene>
    <name evidence="12" type="primary">LOC100898839</name>
</gene>
<dbReference type="PANTHER" id="PTHR11751:SF29">
    <property type="entry name" value="ALANINE TRANSAMINASE"/>
    <property type="match status" value="1"/>
</dbReference>
<name>A0AAJ7L418_9ACAR</name>
<keyword evidence="4" id="KW-0808">Transferase</keyword>
<dbReference type="GeneID" id="100898839"/>
<evidence type="ECO:0000256" key="2">
    <source>
        <dbReference type="ARBA" id="ARBA00011738"/>
    </source>
</evidence>
<evidence type="ECO:0000256" key="8">
    <source>
        <dbReference type="ARBA" id="ARBA00026106"/>
    </source>
</evidence>